<gene>
    <name evidence="3" type="ORF">GCM10017772_20630</name>
</gene>
<proteinExistence type="inferred from homology"/>
<dbReference type="Proteomes" id="UP000627369">
    <property type="component" value="Unassembled WGS sequence"/>
</dbReference>
<comment type="function">
    <text evidence="2">Antitoxin component of a type II toxin-antitoxin (TA) system.</text>
</comment>
<protein>
    <recommendedName>
        <fullName evidence="2">Antitoxin</fullName>
    </recommendedName>
</protein>
<accession>A0A919FTZ5</accession>
<sequence length="79" mass="8734">MSVVTSRELNHDVSAVKRAAARGPVVITDHGRPSHVLLTFADYQRLTGTDVSLADAFVMPEEIEFEPVRPEGSAREVDW</sequence>
<dbReference type="NCBIfam" id="TIGR01552">
    <property type="entry name" value="phd_fam"/>
    <property type="match status" value="1"/>
</dbReference>
<name>A0A919FTZ5_9MICO</name>
<reference evidence="3" key="1">
    <citation type="journal article" date="2014" name="Int. J. Syst. Evol. Microbiol.">
        <title>Complete genome sequence of Corynebacterium casei LMG S-19264T (=DSM 44701T), isolated from a smear-ripened cheese.</title>
        <authorList>
            <consortium name="US DOE Joint Genome Institute (JGI-PGF)"/>
            <person name="Walter F."/>
            <person name="Albersmeier A."/>
            <person name="Kalinowski J."/>
            <person name="Ruckert C."/>
        </authorList>
    </citation>
    <scope>NUCLEOTIDE SEQUENCE</scope>
    <source>
        <strain evidence="3">CGMCC 4.7398</strain>
    </source>
</reference>
<dbReference type="InterPro" id="IPR036165">
    <property type="entry name" value="YefM-like_sf"/>
</dbReference>
<dbReference type="Gene3D" id="3.40.1620.10">
    <property type="entry name" value="YefM-like domain"/>
    <property type="match status" value="1"/>
</dbReference>
<reference evidence="3" key="2">
    <citation type="submission" date="2020-09" db="EMBL/GenBank/DDBJ databases">
        <authorList>
            <person name="Sun Q."/>
            <person name="Zhou Y."/>
        </authorList>
    </citation>
    <scope>NUCLEOTIDE SEQUENCE</scope>
    <source>
        <strain evidence="3">CGMCC 4.7398</strain>
    </source>
</reference>
<dbReference type="InterPro" id="IPR006442">
    <property type="entry name" value="Antitoxin_Phd/YefM"/>
</dbReference>
<dbReference type="SUPFAM" id="SSF143120">
    <property type="entry name" value="YefM-like"/>
    <property type="match status" value="1"/>
</dbReference>
<evidence type="ECO:0000313" key="3">
    <source>
        <dbReference type="EMBL" id="GHH71926.1"/>
    </source>
</evidence>
<organism evidence="3 4">
    <name type="scientific">Promicromonospora soli</name>
    <dbReference type="NCBI Taxonomy" id="2035533"/>
    <lineage>
        <taxon>Bacteria</taxon>
        <taxon>Bacillati</taxon>
        <taxon>Actinomycetota</taxon>
        <taxon>Actinomycetes</taxon>
        <taxon>Micrococcales</taxon>
        <taxon>Promicromonosporaceae</taxon>
        <taxon>Promicromonospora</taxon>
    </lineage>
</organism>
<comment type="caution">
    <text evidence="3">The sequence shown here is derived from an EMBL/GenBank/DDBJ whole genome shotgun (WGS) entry which is preliminary data.</text>
</comment>
<dbReference type="Pfam" id="PF02604">
    <property type="entry name" value="PhdYeFM_antitox"/>
    <property type="match status" value="1"/>
</dbReference>
<dbReference type="RefSeq" id="WP_189669234.1">
    <property type="nucleotide sequence ID" value="NZ_BNAS01000003.1"/>
</dbReference>
<dbReference type="EMBL" id="BNAS01000003">
    <property type="protein sequence ID" value="GHH71926.1"/>
    <property type="molecule type" value="Genomic_DNA"/>
</dbReference>
<keyword evidence="4" id="KW-1185">Reference proteome</keyword>
<dbReference type="AlphaFoldDB" id="A0A919FTZ5"/>
<evidence type="ECO:0000256" key="1">
    <source>
        <dbReference type="ARBA" id="ARBA00009981"/>
    </source>
</evidence>
<comment type="similarity">
    <text evidence="1 2">Belongs to the phD/YefM antitoxin family.</text>
</comment>
<evidence type="ECO:0000256" key="2">
    <source>
        <dbReference type="RuleBase" id="RU362080"/>
    </source>
</evidence>
<evidence type="ECO:0000313" key="4">
    <source>
        <dbReference type="Proteomes" id="UP000627369"/>
    </source>
</evidence>